<keyword evidence="2" id="KW-1185">Reference proteome</keyword>
<name>A0A183JDQ5_9TREM</name>
<evidence type="ECO:0000313" key="2">
    <source>
        <dbReference type="Proteomes" id="UP000279833"/>
    </source>
</evidence>
<dbReference type="Proteomes" id="UP000279833">
    <property type="component" value="Unassembled WGS sequence"/>
</dbReference>
<gene>
    <name evidence="1" type="ORF">SCUD_LOCUS818</name>
</gene>
<evidence type="ECO:0000313" key="1">
    <source>
        <dbReference type="EMBL" id="VDO63987.1"/>
    </source>
</evidence>
<reference evidence="1 2" key="2">
    <citation type="submission" date="2018-11" db="EMBL/GenBank/DDBJ databases">
        <authorList>
            <consortium name="Pathogen Informatics"/>
        </authorList>
    </citation>
    <scope>NUCLEOTIDE SEQUENCE [LARGE SCALE GENOMIC DNA]</scope>
    <source>
        <strain evidence="1">Dakar</strain>
        <strain evidence="2">Dakar, Senegal</strain>
    </source>
</reference>
<dbReference type="AlphaFoldDB" id="A0A183JDQ5"/>
<protein>
    <submittedName>
        <fullName evidence="1 3">Uncharacterized protein</fullName>
    </submittedName>
</protein>
<dbReference type="EMBL" id="UZAK01000602">
    <property type="protein sequence ID" value="VDO63987.1"/>
    <property type="molecule type" value="Genomic_DNA"/>
</dbReference>
<organism evidence="3">
    <name type="scientific">Schistosoma curassoni</name>
    <dbReference type="NCBI Taxonomy" id="6186"/>
    <lineage>
        <taxon>Eukaryota</taxon>
        <taxon>Metazoa</taxon>
        <taxon>Spiralia</taxon>
        <taxon>Lophotrochozoa</taxon>
        <taxon>Platyhelminthes</taxon>
        <taxon>Trematoda</taxon>
        <taxon>Digenea</taxon>
        <taxon>Strigeidida</taxon>
        <taxon>Schistosomatoidea</taxon>
        <taxon>Schistosomatidae</taxon>
        <taxon>Schistosoma</taxon>
    </lineage>
</organism>
<dbReference type="WBParaSite" id="SCUD_0000081701-mRNA-1">
    <property type="protein sequence ID" value="SCUD_0000081701-mRNA-1"/>
    <property type="gene ID" value="SCUD_0000081701"/>
</dbReference>
<evidence type="ECO:0000313" key="3">
    <source>
        <dbReference type="WBParaSite" id="SCUD_0000081701-mRNA-1"/>
    </source>
</evidence>
<accession>A0A183JDQ5</accession>
<reference evidence="3" key="1">
    <citation type="submission" date="2016-06" db="UniProtKB">
        <authorList>
            <consortium name="WormBaseParasite"/>
        </authorList>
    </citation>
    <scope>IDENTIFICATION</scope>
</reference>
<proteinExistence type="predicted"/>
<sequence>MATNMRRINNSWIELERKAQGRVCWLLLVNGLCSIGNNRRK</sequence>